<feature type="compositionally biased region" description="Polar residues" evidence="2">
    <location>
        <begin position="1"/>
        <end position="11"/>
    </location>
</feature>
<reference evidence="3" key="1">
    <citation type="journal article" date="2014" name="Int. J. Syst. Evol. Microbiol.">
        <title>Complete genome sequence of Corynebacterium casei LMG S-19264T (=DSM 44701T), isolated from a smear-ripened cheese.</title>
        <authorList>
            <consortium name="US DOE Joint Genome Institute (JGI-PGF)"/>
            <person name="Walter F."/>
            <person name="Albersmeier A."/>
            <person name="Kalinowski J."/>
            <person name="Ruckert C."/>
        </authorList>
    </citation>
    <scope>NUCLEOTIDE SEQUENCE</scope>
    <source>
        <strain evidence="3">JCM 4434</strain>
    </source>
</reference>
<evidence type="ECO:0000256" key="1">
    <source>
        <dbReference type="SAM" id="Coils"/>
    </source>
</evidence>
<gene>
    <name evidence="3" type="ORF">GCM10010502_65870</name>
</gene>
<comment type="caution">
    <text evidence="3">The sequence shown here is derived from an EMBL/GenBank/DDBJ whole genome shotgun (WGS) entry which is preliminary data.</text>
</comment>
<dbReference type="AlphaFoldDB" id="A0A8H9LVG4"/>
<evidence type="ECO:0000313" key="3">
    <source>
        <dbReference type="EMBL" id="GGV02056.1"/>
    </source>
</evidence>
<sequence>MRMTSDRSPSSAGAVLPGARGPATPYRMTVTTALPHADAVALADEQLASWLKQEGCEEPPPTSDAAAGAPPAAERLRLGERVLLDRDHGPLRGGPGAGRYDRRRLRTPAPHGTRQLTLTVATGVGGPTWFRLEAETHSTGSGVRTPCRVPVPELARTLLPLLDAADGPAAVHSAPRVITADEVDDLIDELCDPERRLPTVVASVPVNLPLDHWVQEVVRPLCRQLPGLANAYVLDPGARTGFNVALEYHTVYGGAVRTYLPEVDPASRQDGVRHPVLARGRIEQDLRGAAGLLAREPRRLAADQPLPPTLAAVPVLRVPPPQLRPAVERTTVAVPAGTGAGASTAAAVDRAVDPVAELAALAREEQQDRAEQQARADELERVRHTLRLERRDRGQIREAHEVRLRAGTRGVLAGRHCSGPGAVGRRGAAQSAGRPVKPETFTELLARIGEFPLLTFTGDQKSALALDGLQCVGAGWARLAWDGLTALQEYAEAAVRGAAGGDFKQWCEHTPDGCHRFPPRKAVRGESRTVFSHTKWKRERMLPVPECVDASRRAFMGAHLRIGGGRTAPRLHYLDDCSGSGRIYVGYIGLHLTNTRTN</sequence>
<dbReference type="Proteomes" id="UP000610124">
    <property type="component" value="Unassembled WGS sequence"/>
</dbReference>
<feature type="region of interest" description="Disordered" evidence="2">
    <location>
        <begin position="85"/>
        <end position="107"/>
    </location>
</feature>
<evidence type="ECO:0000313" key="4">
    <source>
        <dbReference type="Proteomes" id="UP000610124"/>
    </source>
</evidence>
<evidence type="ECO:0000256" key="2">
    <source>
        <dbReference type="SAM" id="MobiDB-lite"/>
    </source>
</evidence>
<keyword evidence="1" id="KW-0175">Coiled coil</keyword>
<accession>A0A8H9LVG4</accession>
<feature type="region of interest" description="Disordered" evidence="2">
    <location>
        <begin position="1"/>
        <end position="22"/>
    </location>
</feature>
<protein>
    <submittedName>
        <fullName evidence="3">Uncharacterized protein</fullName>
    </submittedName>
</protein>
<feature type="region of interest" description="Disordered" evidence="2">
    <location>
        <begin position="415"/>
        <end position="435"/>
    </location>
</feature>
<dbReference type="EMBL" id="BMUB01000027">
    <property type="protein sequence ID" value="GGV02056.1"/>
    <property type="molecule type" value="Genomic_DNA"/>
</dbReference>
<name>A0A8H9LVG4_KITAU</name>
<feature type="coiled-coil region" evidence="1">
    <location>
        <begin position="355"/>
        <end position="389"/>
    </location>
</feature>
<reference evidence="3" key="2">
    <citation type="submission" date="2020-09" db="EMBL/GenBank/DDBJ databases">
        <authorList>
            <person name="Sun Q."/>
            <person name="Ohkuma M."/>
        </authorList>
    </citation>
    <scope>NUCLEOTIDE SEQUENCE</scope>
    <source>
        <strain evidence="3">JCM 4434</strain>
    </source>
</reference>
<proteinExistence type="predicted"/>
<organism evidence="3 4">
    <name type="scientific">Kitasatospora aureofaciens</name>
    <name type="common">Streptomyces aureofaciens</name>
    <dbReference type="NCBI Taxonomy" id="1894"/>
    <lineage>
        <taxon>Bacteria</taxon>
        <taxon>Bacillati</taxon>
        <taxon>Actinomycetota</taxon>
        <taxon>Actinomycetes</taxon>
        <taxon>Kitasatosporales</taxon>
        <taxon>Streptomycetaceae</taxon>
        <taxon>Kitasatospora</taxon>
    </lineage>
</organism>